<name>A0A5N5WAV8_STRMB</name>
<feature type="compositionally biased region" description="Low complexity" evidence="1">
    <location>
        <begin position="17"/>
        <end position="31"/>
    </location>
</feature>
<evidence type="ECO:0000313" key="4">
    <source>
        <dbReference type="Proteomes" id="UP000327000"/>
    </source>
</evidence>
<protein>
    <submittedName>
        <fullName evidence="3">Hemerythrin domain-containing protein</fullName>
    </submittedName>
</protein>
<gene>
    <name evidence="3" type="ORF">FRZ00_10965</name>
</gene>
<keyword evidence="4" id="KW-1185">Reference proteome</keyword>
<evidence type="ECO:0000313" key="3">
    <source>
        <dbReference type="EMBL" id="KAB7847231.1"/>
    </source>
</evidence>
<organism evidence="3 4">
    <name type="scientific">Streptomyces mobaraensis</name>
    <name type="common">Streptoverticillium mobaraense</name>
    <dbReference type="NCBI Taxonomy" id="35621"/>
    <lineage>
        <taxon>Bacteria</taxon>
        <taxon>Bacillati</taxon>
        <taxon>Actinomycetota</taxon>
        <taxon>Actinomycetes</taxon>
        <taxon>Kitasatosporales</taxon>
        <taxon>Streptomycetaceae</taxon>
        <taxon>Streptomyces</taxon>
    </lineage>
</organism>
<dbReference type="EMBL" id="VOKX01000016">
    <property type="protein sequence ID" value="KAB7847231.1"/>
    <property type="molecule type" value="Genomic_DNA"/>
</dbReference>
<dbReference type="PANTHER" id="PTHR35585:SF1">
    <property type="entry name" value="HHE DOMAIN PROTEIN (AFU_ORTHOLOGUE AFUA_4G00730)"/>
    <property type="match status" value="1"/>
</dbReference>
<comment type="caution">
    <text evidence="3">The sequence shown here is derived from an EMBL/GenBank/DDBJ whole genome shotgun (WGS) entry which is preliminary data.</text>
</comment>
<dbReference type="PANTHER" id="PTHR35585">
    <property type="entry name" value="HHE DOMAIN PROTEIN (AFU_ORTHOLOGUE AFUA_4G00730)"/>
    <property type="match status" value="1"/>
</dbReference>
<dbReference type="Gene3D" id="1.20.120.520">
    <property type="entry name" value="nmb1532 protein domain like"/>
    <property type="match status" value="1"/>
</dbReference>
<evidence type="ECO:0000256" key="1">
    <source>
        <dbReference type="SAM" id="MobiDB-lite"/>
    </source>
</evidence>
<reference evidence="3 4" key="1">
    <citation type="journal article" date="2019" name="Microb. Cell Fact.">
        <title>Exploring novel herbicidin analogues by transcriptional regulator overexpression and MS/MS molecular networking.</title>
        <authorList>
            <person name="Shi Y."/>
            <person name="Gu R."/>
            <person name="Li Y."/>
            <person name="Wang X."/>
            <person name="Ren W."/>
            <person name="Li X."/>
            <person name="Wang L."/>
            <person name="Xie Y."/>
            <person name="Hong B."/>
        </authorList>
    </citation>
    <scope>NUCLEOTIDE SEQUENCE [LARGE SCALE GENOMIC DNA]</scope>
    <source>
        <strain evidence="3 4">US-43</strain>
    </source>
</reference>
<feature type="domain" description="Hemerythrin-like" evidence="2">
    <location>
        <begin position="70"/>
        <end position="187"/>
    </location>
</feature>
<accession>A0A5N5WAV8</accession>
<feature type="region of interest" description="Disordered" evidence="1">
    <location>
        <begin position="1"/>
        <end position="69"/>
    </location>
</feature>
<feature type="compositionally biased region" description="Basic and acidic residues" evidence="1">
    <location>
        <begin position="1"/>
        <end position="10"/>
    </location>
</feature>
<dbReference type="Pfam" id="PF01814">
    <property type="entry name" value="Hemerythrin"/>
    <property type="match status" value="1"/>
</dbReference>
<dbReference type="AlphaFoldDB" id="A0A5N5WAV8"/>
<dbReference type="OrthoDB" id="9793637at2"/>
<dbReference type="InterPro" id="IPR012312">
    <property type="entry name" value="Hemerythrin-like"/>
</dbReference>
<dbReference type="CDD" id="cd12108">
    <property type="entry name" value="Hr-like"/>
    <property type="match status" value="1"/>
</dbReference>
<dbReference type="Proteomes" id="UP000327000">
    <property type="component" value="Unassembled WGS sequence"/>
</dbReference>
<evidence type="ECO:0000259" key="2">
    <source>
        <dbReference type="Pfam" id="PF01814"/>
    </source>
</evidence>
<sequence length="241" mass="26008">MDGRPAERGGRHGRTGQGPPYAARRPAGPGALAQVGPWGAPSDRAGRRPGRSTADHPPSGGSKVPERADLIGELTAEHRAIDALFDGIRAAPPGGPERKRLADDLTARLTRHAEAEERHLHPAVRRYVADGAAWVERERADHGRIGGILREVADRGPEDPLFTRSLVSLVEQVSLHVLEEEQRLFPRRRAGCPPDVLRDLGGRLRADRVPPTVPVGPPPHGTWGARLLRAVLGTAPAGRRR</sequence>
<proteinExistence type="predicted"/>